<dbReference type="InterPro" id="IPR000847">
    <property type="entry name" value="LysR_HTH_N"/>
</dbReference>
<feature type="domain" description="HTH lysR-type" evidence="1">
    <location>
        <begin position="1"/>
        <end position="33"/>
    </location>
</feature>
<evidence type="ECO:0000313" key="2">
    <source>
        <dbReference type="EMBL" id="VDS08692.1"/>
    </source>
</evidence>
<name>A0A3S4CJL9_9RHOB</name>
<sequence length="33" mass="3614">MNYLQIRAFHLVALEGSVRRAAEVMGVPPCPST</sequence>
<accession>A0A3S4CJL9</accession>
<evidence type="ECO:0000259" key="1">
    <source>
        <dbReference type="PROSITE" id="PS50931"/>
    </source>
</evidence>
<dbReference type="Proteomes" id="UP000270743">
    <property type="component" value="Unassembled WGS sequence"/>
</dbReference>
<gene>
    <name evidence="2" type="ORF">PARHAE_01876</name>
</gene>
<organism evidence="2 3">
    <name type="scientific">Paracoccus haematequi</name>
    <dbReference type="NCBI Taxonomy" id="2491866"/>
    <lineage>
        <taxon>Bacteria</taxon>
        <taxon>Pseudomonadati</taxon>
        <taxon>Pseudomonadota</taxon>
        <taxon>Alphaproteobacteria</taxon>
        <taxon>Rhodobacterales</taxon>
        <taxon>Paracoccaceae</taxon>
        <taxon>Paracoccus</taxon>
    </lineage>
</organism>
<proteinExistence type="predicted"/>
<keyword evidence="3" id="KW-1185">Reference proteome</keyword>
<dbReference type="GO" id="GO:0003700">
    <property type="term" value="F:DNA-binding transcription factor activity"/>
    <property type="evidence" value="ECO:0007669"/>
    <property type="project" value="InterPro"/>
</dbReference>
<evidence type="ECO:0000313" key="3">
    <source>
        <dbReference type="Proteomes" id="UP000270743"/>
    </source>
</evidence>
<reference evidence="2 3" key="1">
    <citation type="submission" date="2018-12" db="EMBL/GenBank/DDBJ databases">
        <authorList>
            <person name="Criscuolo A."/>
        </authorList>
    </citation>
    <scope>NUCLEOTIDE SEQUENCE [LARGE SCALE GENOMIC DNA]</scope>
    <source>
        <strain evidence="2">ACIP1116241</strain>
    </source>
</reference>
<dbReference type="PROSITE" id="PS50931">
    <property type="entry name" value="HTH_LYSR"/>
    <property type="match status" value="1"/>
</dbReference>
<dbReference type="AlphaFoldDB" id="A0A3S4CJL9"/>
<dbReference type="EMBL" id="UZWE01000029">
    <property type="protein sequence ID" value="VDS08692.1"/>
    <property type="molecule type" value="Genomic_DNA"/>
</dbReference>
<protein>
    <recommendedName>
        <fullName evidence="1">HTH lysR-type domain-containing protein</fullName>
    </recommendedName>
</protein>
<dbReference type="RefSeq" id="WP_126154353.1">
    <property type="nucleotide sequence ID" value="NZ_UZWE01000029.1"/>
</dbReference>